<comment type="similarity">
    <text evidence="4">Belongs to the Orn/Lys/Arg decarboxylase class-II family. SpeA subfamily.</text>
</comment>
<dbReference type="Pfam" id="PF02784">
    <property type="entry name" value="Orn_Arg_deC_N"/>
    <property type="match status" value="1"/>
</dbReference>
<dbReference type="Proteomes" id="UP000051557">
    <property type="component" value="Unassembled WGS sequence"/>
</dbReference>
<dbReference type="InterPro" id="IPR040634">
    <property type="entry name" value="Arg_decarb_HB"/>
</dbReference>
<keyword evidence="7" id="KW-0210">Decarboxylase</keyword>
<evidence type="ECO:0000259" key="16">
    <source>
        <dbReference type="Pfam" id="PF02784"/>
    </source>
</evidence>
<accession>A0A0R2XBM1</accession>
<dbReference type="GO" id="GO:0006527">
    <property type="term" value="P:L-arginine catabolic process"/>
    <property type="evidence" value="ECO:0007669"/>
    <property type="project" value="InterPro"/>
</dbReference>
<dbReference type="InterPro" id="IPR009006">
    <property type="entry name" value="Ala_racemase/Decarboxylase_C"/>
</dbReference>
<evidence type="ECO:0000256" key="6">
    <source>
        <dbReference type="ARBA" id="ARBA00022723"/>
    </source>
</evidence>
<evidence type="ECO:0000256" key="13">
    <source>
        <dbReference type="NCBIfam" id="TIGR01273"/>
    </source>
</evidence>
<dbReference type="AlphaFoldDB" id="A0A0R2XBM1"/>
<dbReference type="InterPro" id="IPR022653">
    <property type="entry name" value="De-COase2_pyr-phos_BS"/>
</dbReference>
<keyword evidence="8" id="KW-0460">Magnesium</keyword>
<keyword evidence="10" id="KW-0745">Spermidine biosynthesis</keyword>
<dbReference type="Gene3D" id="1.10.287.3440">
    <property type="match status" value="1"/>
</dbReference>
<reference evidence="19 20" key="1">
    <citation type="submission" date="2015-10" db="EMBL/GenBank/DDBJ databases">
        <title>Metagenome-Assembled Genomes uncover a global brackish microbiome.</title>
        <authorList>
            <person name="Hugerth L.W."/>
            <person name="Larsson J."/>
            <person name="Alneberg J."/>
            <person name="Lindh M.V."/>
            <person name="Legrand C."/>
            <person name="Pinhassi J."/>
            <person name="Andersson A.F."/>
        </authorList>
    </citation>
    <scope>NUCLEOTIDE SEQUENCE [LARGE SCALE GENOMIC DNA]</scope>
    <source>
        <strain evidence="19">BACL9 MAG-120820-bin42</strain>
    </source>
</reference>
<dbReference type="Pfam" id="PF17944">
    <property type="entry name" value="Arg_decarbox_C"/>
    <property type="match status" value="1"/>
</dbReference>
<evidence type="ECO:0000313" key="19">
    <source>
        <dbReference type="EMBL" id="KRP33389.1"/>
    </source>
</evidence>
<evidence type="ECO:0000256" key="9">
    <source>
        <dbReference type="ARBA" id="ARBA00022898"/>
    </source>
</evidence>
<dbReference type="GO" id="GO:0008295">
    <property type="term" value="P:spermidine biosynthetic process"/>
    <property type="evidence" value="ECO:0007669"/>
    <property type="project" value="UniProtKB-UniRule"/>
</dbReference>
<dbReference type="NCBIfam" id="TIGR01273">
    <property type="entry name" value="speA"/>
    <property type="match status" value="1"/>
</dbReference>
<keyword evidence="9 14" id="KW-0663">Pyridoxal phosphate</keyword>
<feature type="domain" description="Arginine decarboxylase helical bundle" evidence="17">
    <location>
        <begin position="370"/>
        <end position="451"/>
    </location>
</feature>
<dbReference type="PRINTS" id="PR01179">
    <property type="entry name" value="ODADCRBXLASE"/>
</dbReference>
<dbReference type="PROSITE" id="PS00878">
    <property type="entry name" value="ODR_DC_2_1"/>
    <property type="match status" value="1"/>
</dbReference>
<dbReference type="EMBL" id="LIDM01000003">
    <property type="protein sequence ID" value="KRP33389.1"/>
    <property type="molecule type" value="Genomic_DNA"/>
</dbReference>
<dbReference type="Gene3D" id="2.40.37.10">
    <property type="entry name" value="Lyase, Ornithine Decarboxylase, Chain A, domain 1"/>
    <property type="match status" value="1"/>
</dbReference>
<comment type="cofactor">
    <cofactor evidence="1 14">
        <name>pyridoxal 5'-phosphate</name>
        <dbReference type="ChEBI" id="CHEBI:597326"/>
    </cofactor>
</comment>
<evidence type="ECO:0000256" key="4">
    <source>
        <dbReference type="ARBA" id="ARBA00008357"/>
    </source>
</evidence>
<evidence type="ECO:0000256" key="5">
    <source>
        <dbReference type="ARBA" id="ARBA00012426"/>
    </source>
</evidence>
<feature type="domain" description="Arginine decarboxylase C-terminal helical" evidence="18">
    <location>
        <begin position="581"/>
        <end position="634"/>
    </location>
</feature>
<evidence type="ECO:0000256" key="1">
    <source>
        <dbReference type="ARBA" id="ARBA00001933"/>
    </source>
</evidence>
<evidence type="ECO:0000256" key="2">
    <source>
        <dbReference type="ARBA" id="ARBA00001946"/>
    </source>
</evidence>
<evidence type="ECO:0000256" key="14">
    <source>
        <dbReference type="PIRSR" id="PIRSR001336-50"/>
    </source>
</evidence>
<name>A0A0R2XBM1_9BACT</name>
<feature type="modified residue" description="N6-(pyridoxal phosphate)lysine" evidence="14">
    <location>
        <position position="104"/>
    </location>
</feature>
<proteinExistence type="inferred from homology"/>
<dbReference type="GO" id="GO:0008792">
    <property type="term" value="F:arginine decarboxylase activity"/>
    <property type="evidence" value="ECO:0007669"/>
    <property type="project" value="UniProtKB-UniRule"/>
</dbReference>
<comment type="function">
    <text evidence="3">Catalyzes the biosynthesis of agmatine from arginine.</text>
</comment>
<evidence type="ECO:0000256" key="12">
    <source>
        <dbReference type="ARBA" id="ARBA00023239"/>
    </source>
</evidence>
<dbReference type="NCBIfam" id="NF003763">
    <property type="entry name" value="PRK05354.1"/>
    <property type="match status" value="1"/>
</dbReference>
<gene>
    <name evidence="19" type="ORF">ABS32_00265</name>
</gene>
<dbReference type="PANTHER" id="PTHR43295:SF9">
    <property type="entry name" value="BIOSYNTHETIC ARGININE DECARBOXYLASE"/>
    <property type="match status" value="1"/>
</dbReference>
<evidence type="ECO:0000256" key="7">
    <source>
        <dbReference type="ARBA" id="ARBA00022793"/>
    </source>
</evidence>
<protein>
    <recommendedName>
        <fullName evidence="5 13">Arginine decarboxylase</fullName>
        <ecNumber evidence="5 13">4.1.1.19</ecNumber>
    </recommendedName>
</protein>
<dbReference type="PRINTS" id="PR01180">
    <property type="entry name" value="ARGDCRBXLASE"/>
</dbReference>
<dbReference type="InterPro" id="IPR022644">
    <property type="entry name" value="De-COase2_N"/>
</dbReference>
<dbReference type="PANTHER" id="PTHR43295">
    <property type="entry name" value="ARGININE DECARBOXYLASE"/>
    <property type="match status" value="1"/>
</dbReference>
<evidence type="ECO:0000256" key="11">
    <source>
        <dbReference type="ARBA" id="ARBA00023115"/>
    </source>
</evidence>
<dbReference type="SUPFAM" id="SSF50621">
    <property type="entry name" value="Alanine racemase C-terminal domain-like"/>
    <property type="match status" value="1"/>
</dbReference>
<dbReference type="CDD" id="cd06830">
    <property type="entry name" value="PLPDE_III_ADC"/>
    <property type="match status" value="1"/>
</dbReference>
<dbReference type="PIRSF" id="PIRSF001336">
    <property type="entry name" value="Arg_decrbxlase"/>
    <property type="match status" value="1"/>
</dbReference>
<feature type="active site" description="Proton donor" evidence="15">
    <location>
        <position position="502"/>
    </location>
</feature>
<sequence length="639" mass="71492">MPEPIEPWSIDRSLSTYGIPRWGSGYFGVNPAGNMTVRPMNGAGAEIDLVKVATRARERGLNYPLLVRFHDLLRHRVRAINEAFADAIKSARFKGSYRGVFPIKVNQMREVVEEILDAGEPFHFGLEVGSKPELFAGLAHHRDPESLLVCNGYKDAEFIRTALLGRKLGKKVILVIEKPEELRLAVETARTMQVQLLVGVRVRLSARGVGKWALSGGDDAKFGLSTSELLEAIEYLRKEGCPEALQMLHFHVGSQIPDILALRRAVREATRFYAQLHHLGLKPTYLDVGGGLAIDYDGSRSDSESSMNYTLAEYARDVVRSVAEVCRQEKVPHPTLVSESGRATVAHHSVLLVEVFGTINKTPRPFVPAKEEDPEFVRQLSDLVLNLSRKNRRESLHDGLTVKEEAAARFDLGLLDLPTKARVEDSFWHLISKISGLYQNGRPPPEEIRKLQEQLGCQYLCNFSVFQSLIDHWALKQLFPIVPIHRLHEAPTEHGRLVDITCDSDGKIDHFVDGTGTRSSLPLHTLNGQPYLLGFFLLGAYQDVMGDLHNLFGSVNEAHVYLDPDEPDGFYIEETIPGFSIGRVLGNVQYETSQLSRMIKSQIDDAIKQDKMKATEGMDLLENYEKGLSHPTYLSLETA</sequence>
<evidence type="ECO:0000313" key="20">
    <source>
        <dbReference type="Proteomes" id="UP000051557"/>
    </source>
</evidence>
<dbReference type="SUPFAM" id="SSF51419">
    <property type="entry name" value="PLP-binding barrel"/>
    <property type="match status" value="1"/>
</dbReference>
<keyword evidence="6" id="KW-0479">Metal-binding</keyword>
<dbReference type="EC" id="4.1.1.19" evidence="5 13"/>
<feature type="domain" description="Orn/DAP/Arg decarboxylase 2 N-terminal" evidence="16">
    <location>
        <begin position="92"/>
        <end position="346"/>
    </location>
</feature>
<dbReference type="GO" id="GO:0046872">
    <property type="term" value="F:metal ion binding"/>
    <property type="evidence" value="ECO:0007669"/>
    <property type="project" value="UniProtKB-KW"/>
</dbReference>
<dbReference type="InterPro" id="IPR000183">
    <property type="entry name" value="Orn/DAP/Arg_de-COase"/>
</dbReference>
<dbReference type="Gene3D" id="3.20.20.10">
    <property type="entry name" value="Alanine racemase"/>
    <property type="match status" value="1"/>
</dbReference>
<evidence type="ECO:0000256" key="15">
    <source>
        <dbReference type="PIRSR" id="PIRSR600183-50"/>
    </source>
</evidence>
<organism evidence="19 20">
    <name type="scientific">Verrucomicrobia subdivision 6 bacterium BACL9 MAG-120820-bin42</name>
    <dbReference type="NCBI Taxonomy" id="1655634"/>
    <lineage>
        <taxon>Bacteria</taxon>
        <taxon>Pseudomonadati</taxon>
        <taxon>Verrucomicrobiota</taxon>
        <taxon>Verrucomicrobiia</taxon>
        <taxon>Verrucomicrobiales</taxon>
        <taxon>Verrucomicrobia subdivision 6</taxon>
    </lineage>
</organism>
<dbReference type="InterPro" id="IPR041128">
    <property type="entry name" value="Arg_decarbox_C"/>
</dbReference>
<dbReference type="InterPro" id="IPR002985">
    <property type="entry name" value="Arg_decrbxlase"/>
</dbReference>
<keyword evidence="12" id="KW-0456">Lyase</keyword>
<dbReference type="Pfam" id="PF17810">
    <property type="entry name" value="Arg_decarb_HB"/>
    <property type="match status" value="1"/>
</dbReference>
<evidence type="ECO:0000256" key="8">
    <source>
        <dbReference type="ARBA" id="ARBA00022842"/>
    </source>
</evidence>
<comment type="cofactor">
    <cofactor evidence="2">
        <name>Mg(2+)</name>
        <dbReference type="ChEBI" id="CHEBI:18420"/>
    </cofactor>
</comment>
<evidence type="ECO:0000259" key="17">
    <source>
        <dbReference type="Pfam" id="PF17810"/>
    </source>
</evidence>
<evidence type="ECO:0000256" key="10">
    <source>
        <dbReference type="ARBA" id="ARBA00023066"/>
    </source>
</evidence>
<evidence type="ECO:0000259" key="18">
    <source>
        <dbReference type="Pfam" id="PF17944"/>
    </source>
</evidence>
<dbReference type="Gene3D" id="1.20.58.930">
    <property type="match status" value="1"/>
</dbReference>
<evidence type="ECO:0000256" key="3">
    <source>
        <dbReference type="ARBA" id="ARBA00002257"/>
    </source>
</evidence>
<keyword evidence="11" id="KW-0620">Polyamine biosynthesis</keyword>
<comment type="caution">
    <text evidence="19">The sequence shown here is derived from an EMBL/GenBank/DDBJ whole genome shotgun (WGS) entry which is preliminary data.</text>
</comment>
<dbReference type="InterPro" id="IPR029066">
    <property type="entry name" value="PLP-binding_barrel"/>
</dbReference>